<gene>
    <name evidence="1" type="primary">GLEAN_12477</name>
    <name evidence="1" type="ORF">TcasGA2_TC012477</name>
</gene>
<keyword evidence="2" id="KW-1185">Reference proteome</keyword>
<dbReference type="HOGENOM" id="CLU_1252092_0_0_1"/>
<sequence length="221" mass="25834">MINYATACTRRQRSILLLLKEQTKSLIRASNRTDFSNSSCYLHGNAEIGMSSRSVRGGRSRTQERRHKAPLKAVLCDVYLSYAYFRFQTVTFTNFTSLCHHPANQTRSKALTRNDEKILTWMLSRNEQICHSHNRPKQRMVSRCLTPRFYYNAASKPHITASFVSSSTACVRAFTKYVNDYETRWTGIFTQRTNRIKSCDSTRHRTRIVFRIVLFQLNVRK</sequence>
<evidence type="ECO:0000313" key="1">
    <source>
        <dbReference type="EMBL" id="EFA10273.1"/>
    </source>
</evidence>
<dbReference type="InParanoid" id="D6X2N1"/>
<dbReference type="Proteomes" id="UP000007266">
    <property type="component" value="Linkage group 9"/>
</dbReference>
<reference evidence="1 2" key="2">
    <citation type="journal article" date="2010" name="Nucleic Acids Res.">
        <title>BeetleBase in 2010: revisions to provide comprehensive genomic information for Tribolium castaneum.</title>
        <authorList>
            <person name="Kim H.S."/>
            <person name="Murphy T."/>
            <person name="Xia J."/>
            <person name="Caragea D."/>
            <person name="Park Y."/>
            <person name="Beeman R.W."/>
            <person name="Lorenzen M.D."/>
            <person name="Butcher S."/>
            <person name="Manak J.R."/>
            <person name="Brown S.J."/>
        </authorList>
    </citation>
    <scope>GENOME REANNOTATION</scope>
    <source>
        <strain evidence="1 2">Georgia GA2</strain>
    </source>
</reference>
<reference evidence="1 2" key="1">
    <citation type="journal article" date="2008" name="Nature">
        <title>The genome of the model beetle and pest Tribolium castaneum.</title>
        <authorList>
            <consortium name="Tribolium Genome Sequencing Consortium"/>
            <person name="Richards S."/>
            <person name="Gibbs R.A."/>
            <person name="Weinstock G.M."/>
            <person name="Brown S.J."/>
            <person name="Denell R."/>
            <person name="Beeman R.W."/>
            <person name="Gibbs R."/>
            <person name="Beeman R.W."/>
            <person name="Brown S.J."/>
            <person name="Bucher G."/>
            <person name="Friedrich M."/>
            <person name="Grimmelikhuijzen C.J."/>
            <person name="Klingler M."/>
            <person name="Lorenzen M."/>
            <person name="Richards S."/>
            <person name="Roth S."/>
            <person name="Schroder R."/>
            <person name="Tautz D."/>
            <person name="Zdobnov E.M."/>
            <person name="Muzny D."/>
            <person name="Gibbs R.A."/>
            <person name="Weinstock G.M."/>
            <person name="Attaway T."/>
            <person name="Bell S."/>
            <person name="Buhay C.J."/>
            <person name="Chandrabose M.N."/>
            <person name="Chavez D."/>
            <person name="Clerk-Blankenburg K.P."/>
            <person name="Cree A."/>
            <person name="Dao M."/>
            <person name="Davis C."/>
            <person name="Chacko J."/>
            <person name="Dinh H."/>
            <person name="Dugan-Rocha S."/>
            <person name="Fowler G."/>
            <person name="Garner T.T."/>
            <person name="Garnes J."/>
            <person name="Gnirke A."/>
            <person name="Hawes A."/>
            <person name="Hernandez J."/>
            <person name="Hines S."/>
            <person name="Holder M."/>
            <person name="Hume J."/>
            <person name="Jhangiani S.N."/>
            <person name="Joshi V."/>
            <person name="Khan Z.M."/>
            <person name="Jackson L."/>
            <person name="Kovar C."/>
            <person name="Kowis A."/>
            <person name="Lee S."/>
            <person name="Lewis L.R."/>
            <person name="Margolis J."/>
            <person name="Morgan M."/>
            <person name="Nazareth L.V."/>
            <person name="Nguyen N."/>
            <person name="Okwuonu G."/>
            <person name="Parker D."/>
            <person name="Richards S."/>
            <person name="Ruiz S.J."/>
            <person name="Santibanez J."/>
            <person name="Savard J."/>
            <person name="Scherer S.E."/>
            <person name="Schneider B."/>
            <person name="Sodergren E."/>
            <person name="Tautz D."/>
            <person name="Vattahil S."/>
            <person name="Villasana D."/>
            <person name="White C.S."/>
            <person name="Wright R."/>
            <person name="Park Y."/>
            <person name="Beeman R.W."/>
            <person name="Lord J."/>
            <person name="Oppert B."/>
            <person name="Lorenzen M."/>
            <person name="Brown S."/>
            <person name="Wang L."/>
            <person name="Savard J."/>
            <person name="Tautz D."/>
            <person name="Richards S."/>
            <person name="Weinstock G."/>
            <person name="Gibbs R.A."/>
            <person name="Liu Y."/>
            <person name="Worley K."/>
            <person name="Weinstock G."/>
            <person name="Elsik C.G."/>
            <person name="Reese J.T."/>
            <person name="Elhaik E."/>
            <person name="Landan G."/>
            <person name="Graur D."/>
            <person name="Arensburger P."/>
            <person name="Atkinson P."/>
            <person name="Beeman R.W."/>
            <person name="Beidler J."/>
            <person name="Brown S.J."/>
            <person name="Demuth J.P."/>
            <person name="Drury D.W."/>
            <person name="Du Y.Z."/>
            <person name="Fujiwara H."/>
            <person name="Lorenzen M."/>
            <person name="Maselli V."/>
            <person name="Osanai M."/>
            <person name="Park Y."/>
            <person name="Robertson H.M."/>
            <person name="Tu Z."/>
            <person name="Wang J.J."/>
            <person name="Wang S."/>
            <person name="Richards S."/>
            <person name="Song H."/>
            <person name="Zhang L."/>
            <person name="Sodergren E."/>
            <person name="Werner D."/>
            <person name="Stanke M."/>
            <person name="Morgenstern B."/>
            <person name="Solovyev V."/>
            <person name="Kosarev P."/>
            <person name="Brown G."/>
            <person name="Chen H.C."/>
            <person name="Ermolaeva O."/>
            <person name="Hlavina W."/>
            <person name="Kapustin Y."/>
            <person name="Kiryutin B."/>
            <person name="Kitts P."/>
            <person name="Maglott D."/>
            <person name="Pruitt K."/>
            <person name="Sapojnikov V."/>
            <person name="Souvorov A."/>
            <person name="Mackey A.J."/>
            <person name="Waterhouse R.M."/>
            <person name="Wyder S."/>
            <person name="Zdobnov E.M."/>
            <person name="Zdobnov E.M."/>
            <person name="Wyder S."/>
            <person name="Kriventseva E.V."/>
            <person name="Kadowaki T."/>
            <person name="Bork P."/>
            <person name="Aranda M."/>
            <person name="Bao R."/>
            <person name="Beermann A."/>
            <person name="Berns N."/>
            <person name="Bolognesi R."/>
            <person name="Bonneton F."/>
            <person name="Bopp D."/>
            <person name="Brown S.J."/>
            <person name="Bucher G."/>
            <person name="Butts T."/>
            <person name="Chaumot A."/>
            <person name="Denell R.E."/>
            <person name="Ferrier D.E."/>
            <person name="Friedrich M."/>
            <person name="Gordon C.M."/>
            <person name="Jindra M."/>
            <person name="Klingler M."/>
            <person name="Lan Q."/>
            <person name="Lattorff H.M."/>
            <person name="Laudet V."/>
            <person name="von Levetsow C."/>
            <person name="Liu Z."/>
            <person name="Lutz R."/>
            <person name="Lynch J.A."/>
            <person name="da Fonseca R.N."/>
            <person name="Posnien N."/>
            <person name="Reuter R."/>
            <person name="Roth S."/>
            <person name="Savard J."/>
            <person name="Schinko J.B."/>
            <person name="Schmitt C."/>
            <person name="Schoppmeier M."/>
            <person name="Schroder R."/>
            <person name="Shippy T.D."/>
            <person name="Simonnet F."/>
            <person name="Marques-Souza H."/>
            <person name="Tautz D."/>
            <person name="Tomoyasu Y."/>
            <person name="Trauner J."/>
            <person name="Van der Zee M."/>
            <person name="Vervoort M."/>
            <person name="Wittkopp N."/>
            <person name="Wimmer E.A."/>
            <person name="Yang X."/>
            <person name="Jones A.K."/>
            <person name="Sattelle D.B."/>
            <person name="Ebert P.R."/>
            <person name="Nelson D."/>
            <person name="Scott J.G."/>
            <person name="Beeman R.W."/>
            <person name="Muthukrishnan S."/>
            <person name="Kramer K.J."/>
            <person name="Arakane Y."/>
            <person name="Beeman R.W."/>
            <person name="Zhu Q."/>
            <person name="Hogenkamp D."/>
            <person name="Dixit R."/>
            <person name="Oppert B."/>
            <person name="Jiang H."/>
            <person name="Zou Z."/>
            <person name="Marshall J."/>
            <person name="Elpidina E."/>
            <person name="Vinokurov K."/>
            <person name="Oppert C."/>
            <person name="Zou Z."/>
            <person name="Evans J."/>
            <person name="Lu Z."/>
            <person name="Zhao P."/>
            <person name="Sumathipala N."/>
            <person name="Altincicek B."/>
            <person name="Vilcinskas A."/>
            <person name="Williams M."/>
            <person name="Hultmark D."/>
            <person name="Hetru C."/>
            <person name="Jiang H."/>
            <person name="Grimmelikhuijzen C.J."/>
            <person name="Hauser F."/>
            <person name="Cazzamali G."/>
            <person name="Williamson M."/>
            <person name="Park Y."/>
            <person name="Li B."/>
            <person name="Tanaka Y."/>
            <person name="Predel R."/>
            <person name="Neupert S."/>
            <person name="Schachtner J."/>
            <person name="Verleyen P."/>
            <person name="Raible F."/>
            <person name="Bork P."/>
            <person name="Friedrich M."/>
            <person name="Walden K.K."/>
            <person name="Robertson H.M."/>
            <person name="Angeli S."/>
            <person name="Foret S."/>
            <person name="Bucher G."/>
            <person name="Schuetz S."/>
            <person name="Maleszka R."/>
            <person name="Wimmer E.A."/>
            <person name="Beeman R.W."/>
            <person name="Lorenzen M."/>
            <person name="Tomoyasu Y."/>
            <person name="Miller S.C."/>
            <person name="Grossmann D."/>
            <person name="Bucher G."/>
        </authorList>
    </citation>
    <scope>NUCLEOTIDE SEQUENCE [LARGE SCALE GENOMIC DNA]</scope>
    <source>
        <strain evidence="1 2">Georgia GA2</strain>
    </source>
</reference>
<name>D6X2N1_TRICA</name>
<accession>D6X2N1</accession>
<protein>
    <submittedName>
        <fullName evidence="1">Uncharacterized protein</fullName>
    </submittedName>
</protein>
<dbReference type="AlphaFoldDB" id="D6X2N1"/>
<evidence type="ECO:0000313" key="2">
    <source>
        <dbReference type="Proteomes" id="UP000007266"/>
    </source>
</evidence>
<dbReference type="EMBL" id="KQ971372">
    <property type="protein sequence ID" value="EFA10273.1"/>
    <property type="molecule type" value="Genomic_DNA"/>
</dbReference>
<proteinExistence type="predicted"/>
<organism evidence="1 2">
    <name type="scientific">Tribolium castaneum</name>
    <name type="common">Red flour beetle</name>
    <dbReference type="NCBI Taxonomy" id="7070"/>
    <lineage>
        <taxon>Eukaryota</taxon>
        <taxon>Metazoa</taxon>
        <taxon>Ecdysozoa</taxon>
        <taxon>Arthropoda</taxon>
        <taxon>Hexapoda</taxon>
        <taxon>Insecta</taxon>
        <taxon>Pterygota</taxon>
        <taxon>Neoptera</taxon>
        <taxon>Endopterygota</taxon>
        <taxon>Coleoptera</taxon>
        <taxon>Polyphaga</taxon>
        <taxon>Cucujiformia</taxon>
        <taxon>Tenebrionidae</taxon>
        <taxon>Tenebrionidae incertae sedis</taxon>
        <taxon>Tribolium</taxon>
    </lineage>
</organism>